<dbReference type="InterPro" id="IPR050889">
    <property type="entry name" value="Dendritic_Spine_Reg/Scaffold"/>
</dbReference>
<evidence type="ECO:0000259" key="5">
    <source>
        <dbReference type="PROSITE" id="PS00036"/>
    </source>
</evidence>
<dbReference type="PROSITE" id="PS00036">
    <property type="entry name" value="BZIP_BASIC"/>
    <property type="match status" value="1"/>
</dbReference>
<feature type="region of interest" description="Disordered" evidence="4">
    <location>
        <begin position="542"/>
        <end position="620"/>
    </location>
</feature>
<keyword evidence="1" id="KW-0677">Repeat</keyword>
<dbReference type="PANTHER" id="PTHR24166:SF48">
    <property type="entry name" value="PROTEIN VAPYRIN"/>
    <property type="match status" value="1"/>
</dbReference>
<evidence type="ECO:0000256" key="2">
    <source>
        <dbReference type="ARBA" id="ARBA00023043"/>
    </source>
</evidence>
<dbReference type="EMBL" id="AFQF01001127">
    <property type="protein sequence ID" value="EGU86235.1"/>
    <property type="molecule type" value="Genomic_DNA"/>
</dbReference>
<evidence type="ECO:0000256" key="3">
    <source>
        <dbReference type="PROSITE-ProRule" id="PRU00023"/>
    </source>
</evidence>
<evidence type="ECO:0000313" key="6">
    <source>
        <dbReference type="EMBL" id="EGU86235.1"/>
    </source>
</evidence>
<name>F9FA15_FUSOF</name>
<dbReference type="Gene3D" id="1.25.40.20">
    <property type="entry name" value="Ankyrin repeat-containing domain"/>
    <property type="match status" value="2"/>
</dbReference>
<dbReference type="InterPro" id="IPR036770">
    <property type="entry name" value="Ankyrin_rpt-contain_sf"/>
</dbReference>
<dbReference type="PROSITE" id="PS50088">
    <property type="entry name" value="ANK_REPEAT"/>
    <property type="match status" value="1"/>
</dbReference>
<feature type="domain" description="BZIP" evidence="5">
    <location>
        <begin position="537"/>
        <end position="552"/>
    </location>
</feature>
<dbReference type="InterPro" id="IPR004827">
    <property type="entry name" value="bZIP"/>
</dbReference>
<dbReference type="SUPFAM" id="SSF48403">
    <property type="entry name" value="Ankyrin repeat"/>
    <property type="match status" value="1"/>
</dbReference>
<gene>
    <name evidence="6" type="ORF">FOXB_03240</name>
</gene>
<feature type="repeat" description="ANK" evidence="3">
    <location>
        <begin position="148"/>
        <end position="180"/>
    </location>
</feature>
<dbReference type="PANTHER" id="PTHR24166">
    <property type="entry name" value="ROLLING PEBBLES, ISOFORM B"/>
    <property type="match status" value="1"/>
</dbReference>
<sequence length="731" mass="82658">MAAISGHIDTLKHLHSVGFDLWLHAYQGPNVPSSPLVAALERGHESVVEYLCGNGSIQRLTDDQVFHACRAAASNGHVHVLRRIENCYPKETDDWWYNHAGVGGGLYPNRIDWYIFGPEKPLKESERAAMLQHFILKESYDVHAIDRDGNNVLHLAAAEGSLDLFRQIWNSGADGYRPNNAGQSPIESAVNDESGIANWLSKEQRVEIPITRNEKIKPARMIIEAQRHLRIQEIIVRLLHNYGRKDIPDKEGLKEILEIINKQWAIEKMDEKLADIWVHYYSFTAMNAYIYKASKVLEVISSCETLFNILFRDLEDTNQLQQPCQRIPWKYPRVILKIEGDKGHFVRSRSTVALLEAKRRLKVADGNRARLINGYPADAYIDDLTTGVTMSLPLKITATQWFDLRTKMCREAVFDDHLPSLILTDPQQPAPTEIGCHSYFTKKMDSEGTHATVGLDLLDRTRQALSLRISALLMQKKAIIQTTEKLQADLDFSHSETHLYTDVAMPMTQSAYAHPTSLLARIKPEEDWTKISDFGKRRRIQNRLAQRKYRNKVKRLAGSSDDVEADKPRQKPTKCKRRSSASRSRKPRSTGPRIPGVSQHQFNSPVKPTGEPGFPGTYNDQISSNDQFRLVCPVNPASIEIPLPLYDFTQPDIDIVTAGEYAASTMSSTVPMPPSLATHFSDSINSEMYPSSDGFNPCMAHSNMTPMELNYLSLYDQLYLHAGLDCSIAHN</sequence>
<evidence type="ECO:0000256" key="1">
    <source>
        <dbReference type="ARBA" id="ARBA00022737"/>
    </source>
</evidence>
<dbReference type="PROSITE" id="PS50297">
    <property type="entry name" value="ANK_REP_REGION"/>
    <property type="match status" value="1"/>
</dbReference>
<dbReference type="OrthoDB" id="194358at2759"/>
<dbReference type="STRING" id="660025.F9FA15"/>
<protein>
    <recommendedName>
        <fullName evidence="5">BZIP domain-containing protein</fullName>
    </recommendedName>
</protein>
<reference evidence="6" key="1">
    <citation type="journal article" date="2012" name="Mol. Plant Microbe Interact.">
        <title>A highly conserved effector in Fusarium oxysporum is required for full virulence on Arabidopsis.</title>
        <authorList>
            <person name="Thatcher L.F."/>
            <person name="Gardiner D.M."/>
            <person name="Kazan K."/>
            <person name="Manners J."/>
        </authorList>
    </citation>
    <scope>NUCLEOTIDE SEQUENCE [LARGE SCALE GENOMIC DNA]</scope>
    <source>
        <strain evidence="6">Fo5176</strain>
    </source>
</reference>
<comment type="caution">
    <text evidence="6">The sequence shown here is derived from an EMBL/GenBank/DDBJ whole genome shotgun (WGS) entry which is preliminary data.</text>
</comment>
<accession>F9FA15</accession>
<evidence type="ECO:0000256" key="4">
    <source>
        <dbReference type="SAM" id="MobiDB-lite"/>
    </source>
</evidence>
<feature type="compositionally biased region" description="Basic residues" evidence="4">
    <location>
        <begin position="542"/>
        <end position="555"/>
    </location>
</feature>
<dbReference type="InterPro" id="IPR002110">
    <property type="entry name" value="Ankyrin_rpt"/>
</dbReference>
<organism evidence="6">
    <name type="scientific">Fusarium oxysporum (strain Fo5176)</name>
    <name type="common">Fusarium vascular wilt</name>
    <dbReference type="NCBI Taxonomy" id="660025"/>
    <lineage>
        <taxon>Eukaryota</taxon>
        <taxon>Fungi</taxon>
        <taxon>Dikarya</taxon>
        <taxon>Ascomycota</taxon>
        <taxon>Pezizomycotina</taxon>
        <taxon>Sordariomycetes</taxon>
        <taxon>Hypocreomycetidae</taxon>
        <taxon>Hypocreales</taxon>
        <taxon>Nectriaceae</taxon>
        <taxon>Fusarium</taxon>
        <taxon>Fusarium oxysporum species complex</taxon>
    </lineage>
</organism>
<dbReference type="CDD" id="cd14688">
    <property type="entry name" value="bZIP_YAP"/>
    <property type="match status" value="1"/>
</dbReference>
<dbReference type="AlphaFoldDB" id="F9FA15"/>
<feature type="compositionally biased region" description="Basic residues" evidence="4">
    <location>
        <begin position="570"/>
        <end position="588"/>
    </location>
</feature>
<keyword evidence="2 3" id="KW-0040">ANK repeat</keyword>
<dbReference type="GO" id="GO:0003700">
    <property type="term" value="F:DNA-binding transcription factor activity"/>
    <property type="evidence" value="ECO:0007669"/>
    <property type="project" value="InterPro"/>
</dbReference>
<proteinExistence type="predicted"/>